<dbReference type="PROSITE" id="PS50939">
    <property type="entry name" value="CYTOCHROME_B561"/>
    <property type="match status" value="1"/>
</dbReference>
<reference evidence="14 15" key="1">
    <citation type="journal article" date="2019" name="Fungal Biol. Biotechnol.">
        <title>Draft genome sequence of fastidious pathogen Ceratobasidium theobromae, which causes vascular-streak dieback in Theobroma cacao.</title>
        <authorList>
            <person name="Ali S.S."/>
            <person name="Asman A."/>
            <person name="Shao J."/>
            <person name="Firmansyah A.P."/>
            <person name="Susilo A.W."/>
            <person name="Rosmana A."/>
            <person name="McMahon P."/>
            <person name="Junaid M."/>
            <person name="Guest D."/>
            <person name="Kheng T.Y."/>
            <person name="Meinhardt L.W."/>
            <person name="Bailey B.A."/>
        </authorList>
    </citation>
    <scope>NUCLEOTIDE SEQUENCE [LARGE SCALE GENOMIC DNA]</scope>
    <source>
        <strain evidence="14 15">CT2</strain>
    </source>
</reference>
<keyword evidence="5 12" id="KW-0812">Transmembrane</keyword>
<evidence type="ECO:0000256" key="7">
    <source>
        <dbReference type="ARBA" id="ARBA00022982"/>
    </source>
</evidence>
<evidence type="ECO:0000256" key="8">
    <source>
        <dbReference type="ARBA" id="ARBA00022989"/>
    </source>
</evidence>
<dbReference type="InterPro" id="IPR006593">
    <property type="entry name" value="Cyt_b561/ferric_Rdtase_TM"/>
</dbReference>
<dbReference type="CDD" id="cd08761">
    <property type="entry name" value="Cyt_b561_CYB561D2_like"/>
    <property type="match status" value="1"/>
</dbReference>
<evidence type="ECO:0000256" key="4">
    <source>
        <dbReference type="ARBA" id="ARBA00022617"/>
    </source>
</evidence>
<evidence type="ECO:0000259" key="13">
    <source>
        <dbReference type="PROSITE" id="PS50939"/>
    </source>
</evidence>
<feature type="transmembrane region" description="Helical" evidence="12">
    <location>
        <begin position="112"/>
        <end position="132"/>
    </location>
</feature>
<organism evidence="14 15">
    <name type="scientific">Ceratobasidium theobromae</name>
    <dbReference type="NCBI Taxonomy" id="1582974"/>
    <lineage>
        <taxon>Eukaryota</taxon>
        <taxon>Fungi</taxon>
        <taxon>Dikarya</taxon>
        <taxon>Basidiomycota</taxon>
        <taxon>Agaricomycotina</taxon>
        <taxon>Agaricomycetes</taxon>
        <taxon>Cantharellales</taxon>
        <taxon>Ceratobasidiaceae</taxon>
        <taxon>Ceratobasidium</taxon>
    </lineage>
</organism>
<dbReference type="InterPro" id="IPR045150">
    <property type="entry name" value="CYB561D1/2"/>
</dbReference>
<feature type="transmembrane region" description="Helical" evidence="12">
    <location>
        <begin position="43"/>
        <end position="62"/>
    </location>
</feature>
<sequence length="251" mass="27530">MNGDSERRPLLPPPQTRQDSNVHNEATDSVLRRQELRPHDPPLYALVVIPLSVIVVYTWYLVFSSDVSQLGVFAAHPPLQTAAVLAFAMGVLTLQPTLSAASKQAGRTRHQIFQLGIGFPLILAGSSAVYIYKERNGWAHFSSLHSRFGLATLILLVLQGVIGAASLWGKGVAVGGEERGKALWKWHRLSGYIVLPMLLTTIALGGSTTLWAKARVPLAARIIVYYIAPVYAALGLWARARIHKMPQLGWR</sequence>
<dbReference type="AlphaFoldDB" id="A0A5N5QTE2"/>
<keyword evidence="4" id="KW-0349">Heme</keyword>
<feature type="region of interest" description="Disordered" evidence="11">
    <location>
        <begin position="1"/>
        <end position="26"/>
    </location>
</feature>
<comment type="caution">
    <text evidence="14">The sequence shown here is derived from an EMBL/GenBank/DDBJ whole genome shotgun (WGS) entry which is preliminary data.</text>
</comment>
<dbReference type="GO" id="GO:0140575">
    <property type="term" value="F:transmembrane monodehydroascorbate reductase activity"/>
    <property type="evidence" value="ECO:0007669"/>
    <property type="project" value="InterPro"/>
</dbReference>
<keyword evidence="15" id="KW-1185">Reference proteome</keyword>
<feature type="domain" description="Cytochrome b561" evidence="13">
    <location>
        <begin position="44"/>
        <end position="243"/>
    </location>
</feature>
<evidence type="ECO:0000256" key="11">
    <source>
        <dbReference type="SAM" id="MobiDB-lite"/>
    </source>
</evidence>
<evidence type="ECO:0000256" key="9">
    <source>
        <dbReference type="ARBA" id="ARBA00023004"/>
    </source>
</evidence>
<evidence type="ECO:0000313" key="15">
    <source>
        <dbReference type="Proteomes" id="UP000383932"/>
    </source>
</evidence>
<accession>A0A5N5QTE2</accession>
<dbReference type="SMART" id="SM00665">
    <property type="entry name" value="B561"/>
    <property type="match status" value="1"/>
</dbReference>
<keyword evidence="10 12" id="KW-0472">Membrane</keyword>
<comment type="subcellular location">
    <subcellularLocation>
        <location evidence="2">Membrane</location>
        <topology evidence="2">Multi-pass membrane protein</topology>
    </subcellularLocation>
</comment>
<feature type="transmembrane region" description="Helical" evidence="12">
    <location>
        <begin position="82"/>
        <end position="100"/>
    </location>
</feature>
<keyword evidence="8 12" id="KW-1133">Transmembrane helix</keyword>
<feature type="transmembrane region" description="Helical" evidence="12">
    <location>
        <begin position="189"/>
        <end position="212"/>
    </location>
</feature>
<dbReference type="PANTHER" id="PTHR15422:SF45">
    <property type="entry name" value="CYTOCHROME B561 DOMAIN-CONTAINING PROTEIN"/>
    <property type="match status" value="1"/>
</dbReference>
<evidence type="ECO:0000256" key="10">
    <source>
        <dbReference type="ARBA" id="ARBA00023136"/>
    </source>
</evidence>
<keyword evidence="6" id="KW-0479">Metal-binding</keyword>
<protein>
    <submittedName>
        <fullName evidence="14">Eukaryotic cytochrome b561 protein</fullName>
    </submittedName>
</protein>
<keyword evidence="3" id="KW-0813">Transport</keyword>
<evidence type="ECO:0000313" key="14">
    <source>
        <dbReference type="EMBL" id="KAB5594841.1"/>
    </source>
</evidence>
<evidence type="ECO:0000256" key="12">
    <source>
        <dbReference type="SAM" id="Phobius"/>
    </source>
</evidence>
<evidence type="ECO:0000256" key="6">
    <source>
        <dbReference type="ARBA" id="ARBA00022723"/>
    </source>
</evidence>
<dbReference type="Proteomes" id="UP000383932">
    <property type="component" value="Unassembled WGS sequence"/>
</dbReference>
<name>A0A5N5QTE2_9AGAM</name>
<feature type="transmembrane region" description="Helical" evidence="12">
    <location>
        <begin position="144"/>
        <end position="168"/>
    </location>
</feature>
<dbReference type="PANTHER" id="PTHR15422">
    <property type="entry name" value="OS05G0565100 PROTEIN"/>
    <property type="match status" value="1"/>
</dbReference>
<comment type="cofactor">
    <cofactor evidence="1">
        <name>heme b</name>
        <dbReference type="ChEBI" id="CHEBI:60344"/>
    </cofactor>
</comment>
<dbReference type="EMBL" id="SSOP01000015">
    <property type="protein sequence ID" value="KAB5594841.1"/>
    <property type="molecule type" value="Genomic_DNA"/>
</dbReference>
<gene>
    <name evidence="14" type="ORF">CTheo_1656</name>
</gene>
<proteinExistence type="predicted"/>
<evidence type="ECO:0000256" key="2">
    <source>
        <dbReference type="ARBA" id="ARBA00004141"/>
    </source>
</evidence>
<dbReference type="Gene3D" id="1.20.120.1770">
    <property type="match status" value="1"/>
</dbReference>
<evidence type="ECO:0000256" key="5">
    <source>
        <dbReference type="ARBA" id="ARBA00022692"/>
    </source>
</evidence>
<evidence type="ECO:0000256" key="1">
    <source>
        <dbReference type="ARBA" id="ARBA00001970"/>
    </source>
</evidence>
<feature type="transmembrane region" description="Helical" evidence="12">
    <location>
        <begin position="218"/>
        <end position="238"/>
    </location>
</feature>
<dbReference type="OrthoDB" id="432881at2759"/>
<dbReference type="GO" id="GO:0016020">
    <property type="term" value="C:membrane"/>
    <property type="evidence" value="ECO:0007669"/>
    <property type="project" value="UniProtKB-SubCell"/>
</dbReference>
<dbReference type="GO" id="GO:0046872">
    <property type="term" value="F:metal ion binding"/>
    <property type="evidence" value="ECO:0007669"/>
    <property type="project" value="UniProtKB-KW"/>
</dbReference>
<evidence type="ECO:0000256" key="3">
    <source>
        <dbReference type="ARBA" id="ARBA00022448"/>
    </source>
</evidence>
<keyword evidence="9" id="KW-0408">Iron</keyword>
<keyword evidence="7" id="KW-0249">Electron transport</keyword>
<dbReference type="Pfam" id="PF03188">
    <property type="entry name" value="Cytochrom_B561"/>
    <property type="match status" value="1"/>
</dbReference>